<protein>
    <submittedName>
        <fullName evidence="3">Hemerythrin domain-containing protein</fullName>
    </submittedName>
</protein>
<dbReference type="PANTHER" id="PTHR35585:SF1">
    <property type="entry name" value="HHE DOMAIN PROTEIN (AFU_ORTHOLOGUE AFUA_4G00730)"/>
    <property type="match status" value="1"/>
</dbReference>
<evidence type="ECO:0000313" key="4">
    <source>
        <dbReference type="Proteomes" id="UP001596066"/>
    </source>
</evidence>
<sequence length="184" mass="19909">MTTHDDRDLLEQLTADHTALRARFGELAGTPLDDHARRRERADAASAALVEHLAAEEEHLYPRVRRSRPRGDTAVDDALAAHAALQALVRELSRARAGSTDFDRLLTVLAKEATRHFAQEEALLFEAVRGDLSDHTLDALGDSARRTEAATSSAPPRSGRSGALPPDRPLRDRILGSGPSSPGT</sequence>
<gene>
    <name evidence="3" type="ORF">ACFPZF_12610</name>
</gene>
<evidence type="ECO:0000313" key="3">
    <source>
        <dbReference type="EMBL" id="MFC5642185.1"/>
    </source>
</evidence>
<evidence type="ECO:0000259" key="2">
    <source>
        <dbReference type="Pfam" id="PF01814"/>
    </source>
</evidence>
<evidence type="ECO:0000256" key="1">
    <source>
        <dbReference type="SAM" id="MobiDB-lite"/>
    </source>
</evidence>
<dbReference type="InterPro" id="IPR012312">
    <property type="entry name" value="Hemerythrin-like"/>
</dbReference>
<proteinExistence type="predicted"/>
<dbReference type="RefSeq" id="WP_346143773.1">
    <property type="nucleotide sequence ID" value="NZ_BAAAUA010000014.1"/>
</dbReference>
<dbReference type="EMBL" id="JBHSOC010000018">
    <property type="protein sequence ID" value="MFC5642185.1"/>
    <property type="molecule type" value="Genomic_DNA"/>
</dbReference>
<feature type="domain" description="Hemerythrin-like" evidence="2">
    <location>
        <begin position="9"/>
        <end position="127"/>
    </location>
</feature>
<dbReference type="Proteomes" id="UP001596066">
    <property type="component" value="Unassembled WGS sequence"/>
</dbReference>
<dbReference type="PANTHER" id="PTHR35585">
    <property type="entry name" value="HHE DOMAIN PROTEIN (AFU_ORTHOLOGUE AFUA_4G00730)"/>
    <property type="match status" value="1"/>
</dbReference>
<organism evidence="3 4">
    <name type="scientific">Kitasatospora cinereorecta</name>
    <dbReference type="NCBI Taxonomy" id="285560"/>
    <lineage>
        <taxon>Bacteria</taxon>
        <taxon>Bacillati</taxon>
        <taxon>Actinomycetota</taxon>
        <taxon>Actinomycetes</taxon>
        <taxon>Kitasatosporales</taxon>
        <taxon>Streptomycetaceae</taxon>
        <taxon>Kitasatospora</taxon>
    </lineage>
</organism>
<dbReference type="Pfam" id="PF01814">
    <property type="entry name" value="Hemerythrin"/>
    <property type="match status" value="1"/>
</dbReference>
<name>A0ABW0VA40_9ACTN</name>
<accession>A0ABW0VA40</accession>
<feature type="region of interest" description="Disordered" evidence="1">
    <location>
        <begin position="141"/>
        <end position="184"/>
    </location>
</feature>
<keyword evidence="4" id="KW-1185">Reference proteome</keyword>
<reference evidence="4" key="1">
    <citation type="journal article" date="2019" name="Int. J. Syst. Evol. Microbiol.">
        <title>The Global Catalogue of Microorganisms (GCM) 10K type strain sequencing project: providing services to taxonomists for standard genome sequencing and annotation.</title>
        <authorList>
            <consortium name="The Broad Institute Genomics Platform"/>
            <consortium name="The Broad Institute Genome Sequencing Center for Infectious Disease"/>
            <person name="Wu L."/>
            <person name="Ma J."/>
        </authorList>
    </citation>
    <scope>NUCLEOTIDE SEQUENCE [LARGE SCALE GENOMIC DNA]</scope>
    <source>
        <strain evidence="4">CGMCC 4.1622</strain>
    </source>
</reference>
<dbReference type="Gene3D" id="1.20.120.520">
    <property type="entry name" value="nmb1532 protein domain like"/>
    <property type="match status" value="1"/>
</dbReference>
<comment type="caution">
    <text evidence="3">The sequence shown here is derived from an EMBL/GenBank/DDBJ whole genome shotgun (WGS) entry which is preliminary data.</text>
</comment>